<name>A0ABN9UCV5_9DINO</name>
<gene>
    <name evidence="2" type="ORF">PCOR1329_LOCUS47422</name>
</gene>
<feature type="compositionally biased region" description="Basic and acidic residues" evidence="1">
    <location>
        <begin position="1"/>
        <end position="17"/>
    </location>
</feature>
<keyword evidence="3" id="KW-1185">Reference proteome</keyword>
<feature type="region of interest" description="Disordered" evidence="1">
    <location>
        <begin position="1"/>
        <end position="55"/>
    </location>
</feature>
<feature type="compositionally biased region" description="Low complexity" evidence="1">
    <location>
        <begin position="91"/>
        <end position="100"/>
    </location>
</feature>
<accession>A0ABN9UCV5</accession>
<evidence type="ECO:0000256" key="1">
    <source>
        <dbReference type="SAM" id="MobiDB-lite"/>
    </source>
</evidence>
<sequence>PPGLKQHERGRGQHAEEGADGSVTDSAVFRLTPSRRERHSIPLGAPSDPRLGQRSEGAHLGALGLWSAAAGFAAQAWADRAARRRGGAAPGRGRAAASLPSPAPAGRREGEAEDPDGLTRRAEGLARLAPPGLPPGLDARGLGLHPGGIRGVALRQRRGCYDGEASRPRPALGRSPPRSGILADHLPGPAAGAEGLEPATTRVLAPSAALAGGGRCGPRAARPQHGHGSAWDHDNVRNLHAPLRAAGAPDRPRRAAHPGRGGGRPLADLIRAQEALVPSKTNAFDISVPLDFGRQCWLARCVEVAVRRRGTGSSLLGLVCADFAAAFKTVLKGVGASVLQGTLYSLRHGGASHDRSMGARSLAAVQQRGGWRAFQSATRYEKHGRLGLRLQKLGPARLALLRQRSAGIELAFERYFGLR</sequence>
<evidence type="ECO:0000313" key="2">
    <source>
        <dbReference type="EMBL" id="CAK0857254.1"/>
    </source>
</evidence>
<organism evidence="2 3">
    <name type="scientific">Prorocentrum cordatum</name>
    <dbReference type="NCBI Taxonomy" id="2364126"/>
    <lineage>
        <taxon>Eukaryota</taxon>
        <taxon>Sar</taxon>
        <taxon>Alveolata</taxon>
        <taxon>Dinophyceae</taxon>
        <taxon>Prorocentrales</taxon>
        <taxon>Prorocentraceae</taxon>
        <taxon>Prorocentrum</taxon>
    </lineage>
</organism>
<feature type="region of interest" description="Disordered" evidence="1">
    <location>
        <begin position="210"/>
        <end position="234"/>
    </location>
</feature>
<dbReference type="Proteomes" id="UP001189429">
    <property type="component" value="Unassembled WGS sequence"/>
</dbReference>
<feature type="non-terminal residue" evidence="2">
    <location>
        <position position="1"/>
    </location>
</feature>
<protein>
    <submittedName>
        <fullName evidence="2">Uncharacterized protein</fullName>
    </submittedName>
</protein>
<evidence type="ECO:0000313" key="3">
    <source>
        <dbReference type="Proteomes" id="UP001189429"/>
    </source>
</evidence>
<feature type="region of interest" description="Disordered" evidence="1">
    <location>
        <begin position="83"/>
        <end position="117"/>
    </location>
</feature>
<feature type="region of interest" description="Disordered" evidence="1">
    <location>
        <begin position="161"/>
        <end position="194"/>
    </location>
</feature>
<dbReference type="EMBL" id="CAUYUJ010015715">
    <property type="protein sequence ID" value="CAK0857254.1"/>
    <property type="molecule type" value="Genomic_DNA"/>
</dbReference>
<comment type="caution">
    <text evidence="2">The sequence shown here is derived from an EMBL/GenBank/DDBJ whole genome shotgun (WGS) entry which is preliminary data.</text>
</comment>
<proteinExistence type="predicted"/>
<feature type="region of interest" description="Disordered" evidence="1">
    <location>
        <begin position="243"/>
        <end position="262"/>
    </location>
</feature>
<reference evidence="2" key="1">
    <citation type="submission" date="2023-10" db="EMBL/GenBank/DDBJ databases">
        <authorList>
            <person name="Chen Y."/>
            <person name="Shah S."/>
            <person name="Dougan E. K."/>
            <person name="Thang M."/>
            <person name="Chan C."/>
        </authorList>
    </citation>
    <scope>NUCLEOTIDE SEQUENCE [LARGE SCALE GENOMIC DNA]</scope>
</reference>